<dbReference type="RefSeq" id="WP_125459057.1">
    <property type="nucleotide sequence ID" value="NZ_FOHL01000011.1"/>
</dbReference>
<reference evidence="1 2" key="1">
    <citation type="submission" date="2016-12" db="EMBL/GenBank/DDBJ databases">
        <authorList>
            <person name="Song W.-J."/>
            <person name="Kurnit D.M."/>
        </authorList>
    </citation>
    <scope>NUCLEOTIDE SEQUENCE [LARGE SCALE GENOMIC DNA]</scope>
    <source>
        <strain evidence="1 2">CGMCC 1.10808</strain>
    </source>
</reference>
<dbReference type="AlphaFoldDB" id="A0A1M7TZK8"/>
<proteinExistence type="predicted"/>
<keyword evidence="2" id="KW-1185">Reference proteome</keyword>
<sequence length="128" mass="13823">MNTHDMAAAGRRLRDRPLEALRNARALYRQLSEIMAAEIRALGAGLAALPEDDRLRKLVELHNKTLSQLMEFEARVEKQIAERIGRGRGELDLGAARREILGKLARLKAALGAGADSGAAQPECAAGA</sequence>
<name>A0A1M7TZK8_9RHOB</name>
<evidence type="ECO:0000313" key="2">
    <source>
        <dbReference type="Proteomes" id="UP000184066"/>
    </source>
</evidence>
<protein>
    <submittedName>
        <fullName evidence="1">Uncharacterized protein</fullName>
    </submittedName>
</protein>
<organism evidence="1 2">
    <name type="scientific">Oceanicella actignis</name>
    <dbReference type="NCBI Taxonomy" id="1189325"/>
    <lineage>
        <taxon>Bacteria</taxon>
        <taxon>Pseudomonadati</taxon>
        <taxon>Pseudomonadota</taxon>
        <taxon>Alphaproteobacteria</taxon>
        <taxon>Rhodobacterales</taxon>
        <taxon>Paracoccaceae</taxon>
        <taxon>Oceanicella</taxon>
    </lineage>
</organism>
<evidence type="ECO:0000313" key="1">
    <source>
        <dbReference type="EMBL" id="SHN76148.1"/>
    </source>
</evidence>
<accession>A0A1M7TZK8</accession>
<gene>
    <name evidence="1" type="ORF">SAMN05216200_11216</name>
</gene>
<dbReference type="EMBL" id="FRDL01000012">
    <property type="protein sequence ID" value="SHN76148.1"/>
    <property type="molecule type" value="Genomic_DNA"/>
</dbReference>
<dbReference type="STRING" id="1189325.SAMN04488119_11117"/>
<dbReference type="Proteomes" id="UP000184066">
    <property type="component" value="Unassembled WGS sequence"/>
</dbReference>